<keyword evidence="3 8" id="KW-0812">Transmembrane</keyword>
<feature type="compositionally biased region" description="Basic and acidic residues" evidence="7">
    <location>
        <begin position="160"/>
        <end position="169"/>
    </location>
</feature>
<dbReference type="RefSeq" id="XP_030646341.1">
    <property type="nucleotide sequence ID" value="XM_030790481.1"/>
</dbReference>
<feature type="signal peptide" evidence="9">
    <location>
        <begin position="1"/>
        <end position="22"/>
    </location>
</feature>
<feature type="transmembrane region" description="Helical" evidence="8">
    <location>
        <begin position="452"/>
        <end position="471"/>
    </location>
</feature>
<feature type="compositionally biased region" description="Acidic residues" evidence="7">
    <location>
        <begin position="310"/>
        <end position="323"/>
    </location>
</feature>
<keyword evidence="5 8" id="KW-1133">Transmembrane helix</keyword>
<feature type="compositionally biased region" description="Polar residues" evidence="7">
    <location>
        <begin position="290"/>
        <end position="301"/>
    </location>
</feature>
<feature type="compositionally biased region" description="Polar residues" evidence="7">
    <location>
        <begin position="325"/>
        <end position="347"/>
    </location>
</feature>
<keyword evidence="2" id="KW-0597">Phosphoprotein</keyword>
<evidence type="ECO:0000259" key="10">
    <source>
        <dbReference type="Pfam" id="PF25987"/>
    </source>
</evidence>
<evidence type="ECO:0000256" key="9">
    <source>
        <dbReference type="SAM" id="SignalP"/>
    </source>
</evidence>
<name>A0A6J2WRF3_CHACN</name>
<sequence length="972" mass="104516">MTPHSWMFVFVVCLSFVGIRHSVPLEKDGSTQPWTQTGTVAESSDQTPSTVSPTWTAWSTGAKMAVAASSLSNRLSVSDSTLSPEETAKTLKTVQATTISGSKSVSGTHGVRTAAESAVHVPRMEMFSSLQTTGQVFPPSTSTDGIPQESNGTELSDWPQRSRQEDPRSVSESPFQAALRPPPNMVPQDRTTVSPPPTVATTHLNSNAASPDPETAEPTFNTDQEVSRSTATGLRSDIRAATNATGWAGIRTDLVTAVSDSEKVPEGFTTRMTPERTVMADPVTVGRESGPQQNRTGSLSQGERDGHGESDDDGDGLQEEEESGPNTRSTVSSIKTSRTASPGSWSTEEWLDLQPTDSVSFTDCNLFADVSWGPTYPDNDLSSSSTAAADAPAPPLLVPLCADWNAAMATWGLAWELHTYGSGCVFALVAALSTLCLLALPFRWPSDCHLYALIHALQLVAGSSRALLLLYDPYGQRERLPVAWLWPLQEVLYPCLTGTMGLLLLLLLSARSSGQAVSQKTGLRRGCALLSVLPPLLLQVVVVTVSAVLLRLFPGLPVVPLIPDVTFSLLCLFLSLVYLLLYCYCRANATQVYRLNESSPERTSCQANWCPFTETGTWERATGAGVFSALFLLACGGLRLYAVLHALGVTPGRAVGMQPWAWWSYQLTCRVCEMGVCVTVSLITTHPILCCMAPPTLPKTSGWGALFSRTSSGDSASAKPHILPGGHGWPLRPAEKLALCESIVRRESESVPLYTLSEQPLHDLHGLDLHYPSSPRRPTHSAKKSRVVSQRSSYASLVGDSTVDLRPPSPIDLRRSIDEALYREALLPRSLFCSSRLSLTTRGPPDGQPCRRGSAESHLYRTASCGDMEPSSSASSSSLYGVFPKAQDRLPSNCCSGFGPGGQYQDNSLPRGAQLGQLPEKRYAALGSGSRENLPGEKQALSQAEELAVQVEFINVCRQIDALSISSDTIDL</sequence>
<feature type="compositionally biased region" description="Polar residues" evidence="7">
    <location>
        <begin position="130"/>
        <end position="154"/>
    </location>
</feature>
<comment type="subcellular location">
    <subcellularLocation>
        <location evidence="1">Membrane</location>
        <topology evidence="1">Multi-pass membrane protein</topology>
    </subcellularLocation>
</comment>
<dbReference type="InterPro" id="IPR059081">
    <property type="entry name" value="PRRT3-4"/>
</dbReference>
<dbReference type="OrthoDB" id="10066605at2759"/>
<proteinExistence type="predicted"/>
<evidence type="ECO:0000313" key="12">
    <source>
        <dbReference type="RefSeq" id="XP_030646341.1"/>
    </source>
</evidence>
<evidence type="ECO:0000256" key="7">
    <source>
        <dbReference type="SAM" id="MobiDB-lite"/>
    </source>
</evidence>
<feature type="region of interest" description="Disordered" evidence="7">
    <location>
        <begin position="27"/>
        <end position="53"/>
    </location>
</feature>
<feature type="region of interest" description="Disordered" evidence="7">
    <location>
        <begin position="130"/>
        <end position="234"/>
    </location>
</feature>
<feature type="transmembrane region" description="Helical" evidence="8">
    <location>
        <begin position="529"/>
        <end position="553"/>
    </location>
</feature>
<evidence type="ECO:0000256" key="3">
    <source>
        <dbReference type="ARBA" id="ARBA00022692"/>
    </source>
</evidence>
<feature type="transmembrane region" description="Helical" evidence="8">
    <location>
        <begin position="491"/>
        <end position="508"/>
    </location>
</feature>
<evidence type="ECO:0000313" key="11">
    <source>
        <dbReference type="Proteomes" id="UP000504632"/>
    </source>
</evidence>
<feature type="region of interest" description="Disordered" evidence="7">
    <location>
        <begin position="767"/>
        <end position="793"/>
    </location>
</feature>
<accession>A0A6J2WRF3</accession>
<keyword evidence="6 8" id="KW-0472">Membrane</keyword>
<protein>
    <submittedName>
        <fullName evidence="12">Proline-rich transmembrane protein 4</fullName>
    </submittedName>
</protein>
<feature type="domain" description="Proline-rich transmembrane protein 3/4" evidence="10">
    <location>
        <begin position="403"/>
        <end position="693"/>
    </location>
</feature>
<dbReference type="CTD" id="101886739"/>
<feature type="compositionally biased region" description="Polar residues" evidence="7">
    <location>
        <begin position="218"/>
        <end position="233"/>
    </location>
</feature>
<dbReference type="Pfam" id="PF25987">
    <property type="entry name" value="PRRT3"/>
    <property type="match status" value="1"/>
</dbReference>
<feature type="compositionally biased region" description="Basic residues" evidence="7">
    <location>
        <begin position="777"/>
        <end position="786"/>
    </location>
</feature>
<dbReference type="PANTHER" id="PTHR35578">
    <property type="entry name" value="PROLINE-RICH TRANSMEMBRANE PROTEIN 4-RELATED"/>
    <property type="match status" value="1"/>
</dbReference>
<dbReference type="Proteomes" id="UP000504632">
    <property type="component" value="Chromosome 13"/>
</dbReference>
<dbReference type="AlphaFoldDB" id="A0A6J2WRF3"/>
<dbReference type="GeneID" id="115826602"/>
<evidence type="ECO:0000256" key="4">
    <source>
        <dbReference type="ARBA" id="ARBA00022729"/>
    </source>
</evidence>
<organism evidence="11 12">
    <name type="scientific">Chanos chanos</name>
    <name type="common">Milkfish</name>
    <name type="synonym">Mugil chanos</name>
    <dbReference type="NCBI Taxonomy" id="29144"/>
    <lineage>
        <taxon>Eukaryota</taxon>
        <taxon>Metazoa</taxon>
        <taxon>Chordata</taxon>
        <taxon>Craniata</taxon>
        <taxon>Vertebrata</taxon>
        <taxon>Euteleostomi</taxon>
        <taxon>Actinopterygii</taxon>
        <taxon>Neopterygii</taxon>
        <taxon>Teleostei</taxon>
        <taxon>Ostariophysi</taxon>
        <taxon>Gonorynchiformes</taxon>
        <taxon>Chanidae</taxon>
        <taxon>Chanos</taxon>
    </lineage>
</organism>
<dbReference type="InterPro" id="IPR052836">
    <property type="entry name" value="PRRT_domain-containing"/>
</dbReference>
<evidence type="ECO:0000256" key="5">
    <source>
        <dbReference type="ARBA" id="ARBA00022989"/>
    </source>
</evidence>
<evidence type="ECO:0000256" key="1">
    <source>
        <dbReference type="ARBA" id="ARBA00004141"/>
    </source>
</evidence>
<evidence type="ECO:0000256" key="2">
    <source>
        <dbReference type="ARBA" id="ARBA00022553"/>
    </source>
</evidence>
<feature type="region of interest" description="Disordered" evidence="7">
    <location>
        <begin position="260"/>
        <end position="348"/>
    </location>
</feature>
<keyword evidence="11" id="KW-1185">Reference proteome</keyword>
<gene>
    <name evidence="12" type="primary">prrt4a</name>
</gene>
<feature type="transmembrane region" description="Helical" evidence="8">
    <location>
        <begin position="420"/>
        <end position="440"/>
    </location>
</feature>
<feature type="chain" id="PRO_5026692203" evidence="9">
    <location>
        <begin position="23"/>
        <end position="972"/>
    </location>
</feature>
<dbReference type="InParanoid" id="A0A6J2WRF3"/>
<keyword evidence="4 9" id="KW-0732">Signal</keyword>
<feature type="compositionally biased region" description="Polar residues" evidence="7">
    <location>
        <begin position="30"/>
        <end position="53"/>
    </location>
</feature>
<reference evidence="12" key="1">
    <citation type="submission" date="2025-08" db="UniProtKB">
        <authorList>
            <consortium name="RefSeq"/>
        </authorList>
    </citation>
    <scope>IDENTIFICATION</scope>
</reference>
<evidence type="ECO:0000256" key="6">
    <source>
        <dbReference type="ARBA" id="ARBA00023136"/>
    </source>
</evidence>
<dbReference type="PANTHER" id="PTHR35578:SF6">
    <property type="entry name" value="PROLINE-RICH TRANSMEMBRANE PROTEIN 4"/>
    <property type="match status" value="1"/>
</dbReference>
<evidence type="ECO:0000256" key="8">
    <source>
        <dbReference type="SAM" id="Phobius"/>
    </source>
</evidence>
<feature type="transmembrane region" description="Helical" evidence="8">
    <location>
        <begin position="565"/>
        <end position="585"/>
    </location>
</feature>